<evidence type="ECO:0000313" key="3">
    <source>
        <dbReference type="Proteomes" id="UP000489961"/>
    </source>
</evidence>
<feature type="compositionally biased region" description="Low complexity" evidence="1">
    <location>
        <begin position="9"/>
        <end position="25"/>
    </location>
</feature>
<organism evidence="2 3">
    <name type="scientific">Acinetobacter bouvetii</name>
    <dbReference type="NCBI Taxonomy" id="202951"/>
    <lineage>
        <taxon>Bacteria</taxon>
        <taxon>Pseudomonadati</taxon>
        <taxon>Pseudomonadota</taxon>
        <taxon>Gammaproteobacteria</taxon>
        <taxon>Moraxellales</taxon>
        <taxon>Moraxellaceae</taxon>
        <taxon>Acinetobacter</taxon>
    </lineage>
</organism>
<dbReference type="EMBL" id="CADDTS010000004">
    <property type="protein sequence ID" value="CAB1207498.1"/>
    <property type="molecule type" value="Genomic_DNA"/>
</dbReference>
<accession>A0A811G9B8</accession>
<dbReference type="Proteomes" id="UP000489961">
    <property type="component" value="Unassembled WGS sequence"/>
</dbReference>
<evidence type="ECO:0000313" key="2">
    <source>
        <dbReference type="EMBL" id="CAB1207498.1"/>
    </source>
</evidence>
<proteinExistence type="predicted"/>
<dbReference type="AlphaFoldDB" id="A0A811G9B8"/>
<reference evidence="2 3" key="1">
    <citation type="submission" date="2020-02" db="EMBL/GenBank/DDBJ databases">
        <authorList>
            <person name="Chaudhuri R."/>
        </authorList>
    </citation>
    <scope>NUCLEOTIDE SEQUENCE [LARGE SCALE GENOMIC DNA]</scope>
    <source>
        <strain evidence="2">SFB21</strain>
    </source>
</reference>
<comment type="caution">
    <text evidence="2">The sequence shown here is derived from an EMBL/GenBank/DDBJ whole genome shotgun (WGS) entry which is preliminary data.</text>
</comment>
<name>A0A811G9B8_9GAMM</name>
<sequence>MNMTESDNQQPDQQKQPVPVIQQPDQQKHPNPPNPQPDQPNQHIDAGNPQKKPHEQPENPLRQQK</sequence>
<protein>
    <submittedName>
        <fullName evidence="2">Uncharacterized protein</fullName>
    </submittedName>
</protein>
<gene>
    <name evidence="2" type="ORF">SFB21_0157</name>
</gene>
<evidence type="ECO:0000256" key="1">
    <source>
        <dbReference type="SAM" id="MobiDB-lite"/>
    </source>
</evidence>
<feature type="region of interest" description="Disordered" evidence="1">
    <location>
        <begin position="1"/>
        <end position="65"/>
    </location>
</feature>